<evidence type="ECO:0000256" key="7">
    <source>
        <dbReference type="ARBA" id="ARBA00022777"/>
    </source>
</evidence>
<evidence type="ECO:0000256" key="6">
    <source>
        <dbReference type="ARBA" id="ARBA00022741"/>
    </source>
</evidence>
<evidence type="ECO:0000259" key="15">
    <source>
        <dbReference type="Pfam" id="PF01656"/>
    </source>
</evidence>
<dbReference type="InterPro" id="IPR002586">
    <property type="entry name" value="CobQ/CobB/MinD/ParA_Nub-bd_dom"/>
</dbReference>
<proteinExistence type="inferred from homology"/>
<keyword evidence="8" id="KW-0067">ATP-binding</keyword>
<evidence type="ECO:0000256" key="3">
    <source>
        <dbReference type="ARBA" id="ARBA00022475"/>
    </source>
</evidence>
<evidence type="ECO:0000256" key="8">
    <source>
        <dbReference type="ARBA" id="ARBA00022840"/>
    </source>
</evidence>
<gene>
    <name evidence="18" type="ORF">FH759_03965</name>
</gene>
<dbReference type="AlphaFoldDB" id="A0A7C9LM96"/>
<evidence type="ECO:0000256" key="13">
    <source>
        <dbReference type="SAM" id="Coils"/>
    </source>
</evidence>
<dbReference type="InterPro" id="IPR032807">
    <property type="entry name" value="GNVR"/>
</dbReference>
<dbReference type="GO" id="GO:0005886">
    <property type="term" value="C:plasma membrane"/>
    <property type="evidence" value="ECO:0007669"/>
    <property type="project" value="UniProtKB-SubCell"/>
</dbReference>
<dbReference type="InterPro" id="IPR003856">
    <property type="entry name" value="LPS_length_determ_N"/>
</dbReference>
<keyword evidence="10 14" id="KW-0472">Membrane</keyword>
<dbReference type="EC" id="2.7.10.2" evidence="18"/>
<dbReference type="Pfam" id="PF13807">
    <property type="entry name" value="GNVR"/>
    <property type="match status" value="1"/>
</dbReference>
<dbReference type="Gene3D" id="3.40.50.300">
    <property type="entry name" value="P-loop containing nucleotide triphosphate hydrolases"/>
    <property type="match status" value="1"/>
</dbReference>
<dbReference type="EMBL" id="VENJ01000005">
    <property type="protein sequence ID" value="MTJ03840.1"/>
    <property type="molecule type" value="Genomic_DNA"/>
</dbReference>
<keyword evidence="3" id="KW-1003">Cell membrane</keyword>
<dbReference type="RefSeq" id="WP_273248432.1">
    <property type="nucleotide sequence ID" value="NZ_VENJ01000005.1"/>
</dbReference>
<feature type="transmembrane region" description="Helical" evidence="14">
    <location>
        <begin position="441"/>
        <end position="463"/>
    </location>
</feature>
<evidence type="ECO:0000256" key="5">
    <source>
        <dbReference type="ARBA" id="ARBA00022692"/>
    </source>
</evidence>
<name>A0A7C9LM96_9RHOB</name>
<evidence type="ECO:0000256" key="4">
    <source>
        <dbReference type="ARBA" id="ARBA00022679"/>
    </source>
</evidence>
<feature type="domain" description="Polysaccharide chain length determinant N-terminal" evidence="16">
    <location>
        <begin position="15"/>
        <end position="104"/>
    </location>
</feature>
<evidence type="ECO:0000313" key="18">
    <source>
        <dbReference type="EMBL" id="MTJ03840.1"/>
    </source>
</evidence>
<organism evidence="18 19">
    <name type="scientific">Sediminimonas qiaohouensis</name>
    <dbReference type="NCBI Taxonomy" id="552061"/>
    <lineage>
        <taxon>Bacteria</taxon>
        <taxon>Pseudomonadati</taxon>
        <taxon>Pseudomonadota</taxon>
        <taxon>Alphaproteobacteria</taxon>
        <taxon>Rhodobacterales</taxon>
        <taxon>Roseobacteraceae</taxon>
        <taxon>Sediminimonas</taxon>
    </lineage>
</organism>
<protein>
    <submittedName>
        <fullName evidence="18">Polysaccharide biosynthesis tyrosine autokinase</fullName>
        <ecNumber evidence="18">2.7.10.2</ecNumber>
    </submittedName>
</protein>
<keyword evidence="7 18" id="KW-0418">Kinase</keyword>
<dbReference type="Pfam" id="PF02706">
    <property type="entry name" value="Wzz"/>
    <property type="match status" value="1"/>
</dbReference>
<dbReference type="SUPFAM" id="SSF52540">
    <property type="entry name" value="P-loop containing nucleoside triphosphate hydrolases"/>
    <property type="match status" value="1"/>
</dbReference>
<dbReference type="Proteomes" id="UP000483078">
    <property type="component" value="Unassembled WGS sequence"/>
</dbReference>
<dbReference type="NCBIfam" id="TIGR01007">
    <property type="entry name" value="eps_fam"/>
    <property type="match status" value="1"/>
</dbReference>
<evidence type="ECO:0000256" key="12">
    <source>
        <dbReference type="ARBA" id="ARBA00053015"/>
    </source>
</evidence>
<keyword evidence="5 14" id="KW-0812">Transmembrane</keyword>
<dbReference type="InterPro" id="IPR050445">
    <property type="entry name" value="Bact_polysacc_biosynth/exp"/>
</dbReference>
<dbReference type="Pfam" id="PF23607">
    <property type="entry name" value="WZC_N"/>
    <property type="match status" value="1"/>
</dbReference>
<feature type="domain" description="Tyrosine-protein kinase G-rich" evidence="17">
    <location>
        <begin position="381"/>
        <end position="461"/>
    </location>
</feature>
<comment type="subcellular location">
    <subcellularLocation>
        <location evidence="1">Cell membrane</location>
        <topology evidence="1">Multi-pass membrane protein</topology>
    </subcellularLocation>
</comment>
<dbReference type="PANTHER" id="PTHR32309">
    <property type="entry name" value="TYROSINE-PROTEIN KINASE"/>
    <property type="match status" value="1"/>
</dbReference>
<dbReference type="GO" id="GO:0005524">
    <property type="term" value="F:ATP binding"/>
    <property type="evidence" value="ECO:0007669"/>
    <property type="project" value="UniProtKB-KW"/>
</dbReference>
<dbReference type="GO" id="GO:0042802">
    <property type="term" value="F:identical protein binding"/>
    <property type="evidence" value="ECO:0007669"/>
    <property type="project" value="UniProtKB-ARBA"/>
</dbReference>
<feature type="domain" description="CobQ/CobB/MinD/ParA nucleotide binding" evidence="15">
    <location>
        <begin position="536"/>
        <end position="711"/>
    </location>
</feature>
<dbReference type="InterPro" id="IPR027417">
    <property type="entry name" value="P-loop_NTPase"/>
</dbReference>
<reference evidence="18 19" key="1">
    <citation type="submission" date="2019-06" db="EMBL/GenBank/DDBJ databases">
        <title>Enrichment of Autotrophic Halophilic Microorganisms from Red Sea Brine Pool Using Microbial Electrosynthesis System.</title>
        <authorList>
            <person name="Alqahtani M.F."/>
            <person name="Bajracharya S."/>
            <person name="Katuri K.P."/>
            <person name="Ali M."/>
            <person name="Saikaly P.E."/>
        </authorList>
    </citation>
    <scope>NUCLEOTIDE SEQUENCE [LARGE SCALE GENOMIC DNA]</scope>
    <source>
        <strain evidence="18">MES6</strain>
    </source>
</reference>
<comment type="similarity">
    <text evidence="2">Belongs to the etk/wzc family.</text>
</comment>
<accession>A0A7C9LM96</accession>
<sequence>MTDQPGVSASNTQDDEIDLVQLLVTLWSGKLWIALFSAVALLIGVLVAVGTPPTYQADALLQLEERKGSLALPEGLDGLVGGNSPRGETERQILMSRMVLGQVVGMLNLDWSVTPHRAPLIGSILARYDLPVPEAGFLDTYERPGERLTLDLLQVPPRWIGQDMELSVTGPDSYRVTLPDDSVHDGETGETLGAPDAGFSLKVGRIGAPAGRMFTLAQTPEDKAIRTLRAALSVSEQGRETGILQVLYKSGDPRRAERVLDAVTQVYVRQNIARSAAEAEKSLDFIEKQLPAAETEMREAENALNDYRQEQQSVDLTFETENLLTQINRVETELRALEAREDEVSERYTSNHPVYQQLLTQKARLNEQLAKLRGEVGNLPETQREVLNLTRTLKLKQEIYTQLLTRAQEVRVLRASTVGNVRILDSARTAPSPVAPRRSMIALLSLILGGMFGIGFVLVRHWLRRGVQGSEELESAGLPVFATINFSQDADRKTRAGGKWPIVALTNPADITVEAMRSLRTSLHFGMLDADTRSLAITSPAPEAGKSFTSTNLAVVTAQAGQRVCLIDADLRRGELRKYFGLKKNTPGLAEYLAGEITLEQATYDTGVDGLSFIPTGRYPPNPSELLMRQSLTDLMAQLDAQFDLALLDCPPTLAVTDPVILGRAAGATIGIVRFDVTPLAEVEAMKRTLATSGIKLSGVILNGFDPRKAKAGYSYNYNYNYRYEYKART</sequence>
<keyword evidence="6" id="KW-0547">Nucleotide-binding</keyword>
<dbReference type="Pfam" id="PF01656">
    <property type="entry name" value="CbiA"/>
    <property type="match status" value="1"/>
</dbReference>
<comment type="catalytic activity">
    <reaction evidence="12">
        <text>L-tyrosyl-[protein] + ATP = O-phospho-L-tyrosyl-[protein] + ADP + H(+)</text>
        <dbReference type="Rhea" id="RHEA:10596"/>
        <dbReference type="Rhea" id="RHEA-COMP:10136"/>
        <dbReference type="Rhea" id="RHEA-COMP:20101"/>
        <dbReference type="ChEBI" id="CHEBI:15378"/>
        <dbReference type="ChEBI" id="CHEBI:30616"/>
        <dbReference type="ChEBI" id="CHEBI:46858"/>
        <dbReference type="ChEBI" id="CHEBI:61978"/>
        <dbReference type="ChEBI" id="CHEBI:456216"/>
    </reaction>
</comment>
<evidence type="ECO:0000259" key="16">
    <source>
        <dbReference type="Pfam" id="PF02706"/>
    </source>
</evidence>
<feature type="coiled-coil region" evidence="13">
    <location>
        <begin position="269"/>
        <end position="375"/>
    </location>
</feature>
<keyword evidence="9 14" id="KW-1133">Transmembrane helix</keyword>
<evidence type="ECO:0000256" key="11">
    <source>
        <dbReference type="ARBA" id="ARBA00023137"/>
    </source>
</evidence>
<evidence type="ECO:0000256" key="1">
    <source>
        <dbReference type="ARBA" id="ARBA00004651"/>
    </source>
</evidence>
<evidence type="ECO:0000256" key="2">
    <source>
        <dbReference type="ARBA" id="ARBA00008883"/>
    </source>
</evidence>
<feature type="transmembrane region" description="Helical" evidence="14">
    <location>
        <begin position="31"/>
        <end position="49"/>
    </location>
</feature>
<evidence type="ECO:0000256" key="9">
    <source>
        <dbReference type="ARBA" id="ARBA00022989"/>
    </source>
</evidence>
<dbReference type="CDD" id="cd05387">
    <property type="entry name" value="BY-kinase"/>
    <property type="match status" value="1"/>
</dbReference>
<dbReference type="InterPro" id="IPR005702">
    <property type="entry name" value="Wzc-like_C"/>
</dbReference>
<evidence type="ECO:0000256" key="10">
    <source>
        <dbReference type="ARBA" id="ARBA00023136"/>
    </source>
</evidence>
<dbReference type="FunFam" id="3.40.50.300:FF:000527">
    <property type="entry name" value="Tyrosine-protein kinase etk"/>
    <property type="match status" value="1"/>
</dbReference>
<keyword evidence="4 18" id="KW-0808">Transferase</keyword>
<dbReference type="PANTHER" id="PTHR32309:SF32">
    <property type="entry name" value="TYROSINE-PROTEIN KINASE ETK-RELATED"/>
    <property type="match status" value="1"/>
</dbReference>
<evidence type="ECO:0000259" key="17">
    <source>
        <dbReference type="Pfam" id="PF13807"/>
    </source>
</evidence>
<comment type="caution">
    <text evidence="18">The sequence shown here is derived from an EMBL/GenBank/DDBJ whole genome shotgun (WGS) entry which is preliminary data.</text>
</comment>
<keyword evidence="11" id="KW-0829">Tyrosine-protein kinase</keyword>
<evidence type="ECO:0000313" key="19">
    <source>
        <dbReference type="Proteomes" id="UP000483078"/>
    </source>
</evidence>
<evidence type="ECO:0000256" key="14">
    <source>
        <dbReference type="SAM" id="Phobius"/>
    </source>
</evidence>
<keyword evidence="13" id="KW-0175">Coiled coil</keyword>
<dbReference type="GO" id="GO:0004715">
    <property type="term" value="F:non-membrane spanning protein tyrosine kinase activity"/>
    <property type="evidence" value="ECO:0007669"/>
    <property type="project" value="UniProtKB-EC"/>
</dbReference>